<dbReference type="AlphaFoldDB" id="A0A1F6NLD3"/>
<protein>
    <submittedName>
        <fullName evidence="2">Ribosomal subunit interface protein</fullName>
    </submittedName>
</protein>
<keyword evidence="1" id="KW-0810">Translation regulation</keyword>
<dbReference type="EMBL" id="MFQR01000002">
    <property type="protein sequence ID" value="OGH84752.1"/>
    <property type="molecule type" value="Genomic_DNA"/>
</dbReference>
<comment type="caution">
    <text evidence="2">The sequence shown here is derived from an EMBL/GenBank/DDBJ whole genome shotgun (WGS) entry which is preliminary data.</text>
</comment>
<accession>A0A1F6NLD3</accession>
<reference evidence="2 3" key="1">
    <citation type="journal article" date="2016" name="Nat. Commun.">
        <title>Thousands of microbial genomes shed light on interconnected biogeochemical processes in an aquifer system.</title>
        <authorList>
            <person name="Anantharaman K."/>
            <person name="Brown C.T."/>
            <person name="Hug L.A."/>
            <person name="Sharon I."/>
            <person name="Castelle C.J."/>
            <person name="Probst A.J."/>
            <person name="Thomas B.C."/>
            <person name="Singh A."/>
            <person name="Wilkins M.J."/>
            <person name="Karaoz U."/>
            <person name="Brodie E.L."/>
            <person name="Williams K.H."/>
            <person name="Hubbard S.S."/>
            <person name="Banfield J.F."/>
        </authorList>
    </citation>
    <scope>NUCLEOTIDE SEQUENCE [LARGE SCALE GENOMIC DNA]</scope>
</reference>
<organism evidence="2 3">
    <name type="scientific">Candidatus Magasanikbacteria bacterium RIFOXYA2_FULL_44_8</name>
    <dbReference type="NCBI Taxonomy" id="1798696"/>
    <lineage>
        <taxon>Bacteria</taxon>
        <taxon>Candidatus Magasanikiibacteriota</taxon>
    </lineage>
</organism>
<dbReference type="Proteomes" id="UP000177803">
    <property type="component" value="Unassembled WGS sequence"/>
</dbReference>
<dbReference type="GO" id="GO:0045900">
    <property type="term" value="P:negative regulation of translational elongation"/>
    <property type="evidence" value="ECO:0007669"/>
    <property type="project" value="TreeGrafter"/>
</dbReference>
<dbReference type="CDD" id="cd00552">
    <property type="entry name" value="RaiA"/>
    <property type="match status" value="1"/>
</dbReference>
<dbReference type="SUPFAM" id="SSF69754">
    <property type="entry name" value="Ribosome binding protein Y (YfiA homologue)"/>
    <property type="match status" value="1"/>
</dbReference>
<proteinExistence type="predicted"/>
<evidence type="ECO:0000256" key="1">
    <source>
        <dbReference type="ARBA" id="ARBA00022845"/>
    </source>
</evidence>
<dbReference type="Gene3D" id="3.30.160.100">
    <property type="entry name" value="Ribosome hibernation promotion factor-like"/>
    <property type="match status" value="1"/>
</dbReference>
<gene>
    <name evidence="2" type="ORF">A2261_01415</name>
</gene>
<dbReference type="GO" id="GO:0022627">
    <property type="term" value="C:cytosolic small ribosomal subunit"/>
    <property type="evidence" value="ECO:0007669"/>
    <property type="project" value="TreeGrafter"/>
</dbReference>
<dbReference type="InterPro" id="IPR050574">
    <property type="entry name" value="HPF/YfiA_ribosome-assoc"/>
</dbReference>
<dbReference type="PANTHER" id="PTHR33231:SF1">
    <property type="entry name" value="30S RIBOSOMAL PROTEIN"/>
    <property type="match status" value="1"/>
</dbReference>
<dbReference type="NCBIfam" id="TIGR00741">
    <property type="entry name" value="yfiA"/>
    <property type="match status" value="1"/>
</dbReference>
<dbReference type="GO" id="GO:0043024">
    <property type="term" value="F:ribosomal small subunit binding"/>
    <property type="evidence" value="ECO:0007669"/>
    <property type="project" value="TreeGrafter"/>
</dbReference>
<dbReference type="InterPro" id="IPR036567">
    <property type="entry name" value="RHF-like"/>
</dbReference>
<dbReference type="Pfam" id="PF02482">
    <property type="entry name" value="Ribosomal_S30AE"/>
    <property type="match status" value="1"/>
</dbReference>
<evidence type="ECO:0000313" key="2">
    <source>
        <dbReference type="EMBL" id="OGH84752.1"/>
    </source>
</evidence>
<dbReference type="InterPro" id="IPR003489">
    <property type="entry name" value="RHF/RaiA"/>
</dbReference>
<dbReference type="PANTHER" id="PTHR33231">
    <property type="entry name" value="30S RIBOSOMAL PROTEIN"/>
    <property type="match status" value="1"/>
</dbReference>
<name>A0A1F6NLD3_9BACT</name>
<sequence>MQINITGKGIELTDAIKDYIEKKFDGLEKFYDRIIRANVTVGMETKHHLKGQVYICECRLEIPGKDVFAEKNEKTLYKAIDKVRDYLEGEVKKHKAKFFRSEQRDKNVRRESKEYQM</sequence>
<evidence type="ECO:0000313" key="3">
    <source>
        <dbReference type="Proteomes" id="UP000177803"/>
    </source>
</evidence>